<evidence type="ECO:0008006" key="3">
    <source>
        <dbReference type="Google" id="ProtNLM"/>
    </source>
</evidence>
<dbReference type="SUPFAM" id="SSF52540">
    <property type="entry name" value="P-loop containing nucleoside triphosphate hydrolases"/>
    <property type="match status" value="1"/>
</dbReference>
<protein>
    <recommendedName>
        <fullName evidence="3">P-loop containing nucleoside triphosphate hydrolase protein</fullName>
    </recommendedName>
</protein>
<dbReference type="PANTHER" id="PTHR36978:SF4">
    <property type="entry name" value="P-LOOP CONTAINING NUCLEOSIDE TRIPHOSPHATE HYDROLASE PROTEIN"/>
    <property type="match status" value="1"/>
</dbReference>
<accession>A0A9W8YV43</accession>
<organism evidence="1 2">
    <name type="scientific">Gnomoniopsis smithogilvyi</name>
    <dbReference type="NCBI Taxonomy" id="1191159"/>
    <lineage>
        <taxon>Eukaryota</taxon>
        <taxon>Fungi</taxon>
        <taxon>Dikarya</taxon>
        <taxon>Ascomycota</taxon>
        <taxon>Pezizomycotina</taxon>
        <taxon>Sordariomycetes</taxon>
        <taxon>Sordariomycetidae</taxon>
        <taxon>Diaporthales</taxon>
        <taxon>Gnomoniaceae</taxon>
        <taxon>Gnomoniopsis</taxon>
    </lineage>
</organism>
<sequence length="296" mass="33154">MAPQILVLGMPRTGTQSIGVALGALGYQNAYHMTTVGPSNHHDKWVAALEAKFEQKGAEFAKKDFDELLAGFDIVSDIPCSIFYRELMTAYPEAHIILTTRDEDAWVESVSKTLYLAYSKAQAKPSKLASLYHLHLWGNDFLANGRKAFRQHNEGVLKAAAEQGRPVLQFDPSQGWKTLCNFLQKSIPSIEYPRKDMWAGYKTMVKEVEAGRLTEDAITIKRQLGPQSEGIKSAYIYTQSPREQAEGIKSAYIYTQSPREDVEGIVSAYIYTQSPRDNDLLNNKGEGIKAAYIYTQ</sequence>
<dbReference type="AlphaFoldDB" id="A0A9W8YV43"/>
<dbReference type="OrthoDB" id="408152at2759"/>
<dbReference type="InterPro" id="IPR027417">
    <property type="entry name" value="P-loop_NTPase"/>
</dbReference>
<evidence type="ECO:0000313" key="1">
    <source>
        <dbReference type="EMBL" id="KAJ4391004.1"/>
    </source>
</evidence>
<comment type="caution">
    <text evidence="1">The sequence shown here is derived from an EMBL/GenBank/DDBJ whole genome shotgun (WGS) entry which is preliminary data.</text>
</comment>
<evidence type="ECO:0000313" key="2">
    <source>
        <dbReference type="Proteomes" id="UP001140453"/>
    </source>
</evidence>
<gene>
    <name evidence="1" type="ORF">N0V93_004617</name>
</gene>
<dbReference type="Gene3D" id="3.40.50.300">
    <property type="entry name" value="P-loop containing nucleotide triphosphate hydrolases"/>
    <property type="match status" value="1"/>
</dbReference>
<keyword evidence="2" id="KW-1185">Reference proteome</keyword>
<dbReference type="InterPro" id="IPR040632">
    <property type="entry name" value="Sulfotransfer_4"/>
</dbReference>
<reference evidence="1" key="1">
    <citation type="submission" date="2022-10" db="EMBL/GenBank/DDBJ databases">
        <title>Tapping the CABI collections for fungal endophytes: first genome assemblies for Collariella, Neodidymelliopsis, Ascochyta clinopodiicola, Didymella pomorum, Didymosphaeria variabile, Neocosmospora piperis and Neocucurbitaria cava.</title>
        <authorList>
            <person name="Hill R."/>
        </authorList>
    </citation>
    <scope>NUCLEOTIDE SEQUENCE</scope>
    <source>
        <strain evidence="1">IMI 355082</strain>
    </source>
</reference>
<dbReference type="PANTHER" id="PTHR36978">
    <property type="entry name" value="P-LOOP CONTAINING NUCLEOTIDE TRIPHOSPHATE HYDROLASE"/>
    <property type="match status" value="1"/>
</dbReference>
<dbReference type="Proteomes" id="UP001140453">
    <property type="component" value="Unassembled WGS sequence"/>
</dbReference>
<proteinExistence type="predicted"/>
<dbReference type="Pfam" id="PF17784">
    <property type="entry name" value="Sulfotransfer_4"/>
    <property type="match status" value="1"/>
</dbReference>
<dbReference type="EMBL" id="JAPEVB010000003">
    <property type="protein sequence ID" value="KAJ4391004.1"/>
    <property type="molecule type" value="Genomic_DNA"/>
</dbReference>
<name>A0A9W8YV43_9PEZI</name>